<keyword evidence="3" id="KW-1185">Reference proteome</keyword>
<feature type="region of interest" description="Disordered" evidence="1">
    <location>
        <begin position="89"/>
        <end position="118"/>
    </location>
</feature>
<accession>A0ABD6F385</accession>
<dbReference type="AlphaFoldDB" id="A0ABD6F385"/>
<proteinExistence type="predicted"/>
<evidence type="ECO:0008006" key="4">
    <source>
        <dbReference type="Google" id="ProtNLM"/>
    </source>
</evidence>
<sequence>MNDRKQQAVRKTARLNDPKAVGIPPCLIFNPPSLHLSQASASTPSLVKSSPILEQLRTFMPKIAAANEKLFEPGHLQDESCGIEIVQCYSESSDSDSSDQEEQIMSSDDEKQTQDPPLHFIPCKTLVMSSSPVENAKSEGPYVEMNICLFKSDIDDITTDETDDSELPNGFSQKRSADEGPVKDPAVSVDILRRKRSKIIVEMEN</sequence>
<gene>
    <name evidence="2" type="ORF">AB6A40_010716</name>
</gene>
<dbReference type="Proteomes" id="UP001608902">
    <property type="component" value="Unassembled WGS sequence"/>
</dbReference>
<name>A0ABD6F385_9BILA</name>
<dbReference type="EMBL" id="JBGFUD010014842">
    <property type="protein sequence ID" value="MFH4984007.1"/>
    <property type="molecule type" value="Genomic_DNA"/>
</dbReference>
<organism evidence="2 3">
    <name type="scientific">Gnathostoma spinigerum</name>
    <dbReference type="NCBI Taxonomy" id="75299"/>
    <lineage>
        <taxon>Eukaryota</taxon>
        <taxon>Metazoa</taxon>
        <taxon>Ecdysozoa</taxon>
        <taxon>Nematoda</taxon>
        <taxon>Chromadorea</taxon>
        <taxon>Rhabditida</taxon>
        <taxon>Spirurina</taxon>
        <taxon>Gnathostomatomorpha</taxon>
        <taxon>Gnathostomatoidea</taxon>
        <taxon>Gnathostomatidae</taxon>
        <taxon>Gnathostoma</taxon>
    </lineage>
</organism>
<feature type="compositionally biased region" description="Acidic residues" evidence="1">
    <location>
        <begin position="93"/>
        <end position="102"/>
    </location>
</feature>
<reference evidence="2 3" key="1">
    <citation type="submission" date="2024-08" db="EMBL/GenBank/DDBJ databases">
        <title>Gnathostoma spinigerum genome.</title>
        <authorList>
            <person name="Gonzalez-Bertolin B."/>
            <person name="Monzon S."/>
            <person name="Zaballos A."/>
            <person name="Jimenez P."/>
            <person name="Dekumyoy P."/>
            <person name="Varona S."/>
            <person name="Cuesta I."/>
            <person name="Sumanam S."/>
            <person name="Adisakwattana P."/>
            <person name="Gasser R.B."/>
            <person name="Hernandez-Gonzalez A."/>
            <person name="Young N.D."/>
            <person name="Perteguer M.J."/>
        </authorList>
    </citation>
    <scope>NUCLEOTIDE SEQUENCE [LARGE SCALE GENOMIC DNA]</scope>
    <source>
        <strain evidence="2">AL3</strain>
        <tissue evidence="2">Liver</tissue>
    </source>
</reference>
<protein>
    <recommendedName>
        <fullName evidence="4">Cellular-myelocytomatosis proto-oncogene</fullName>
    </recommendedName>
</protein>
<comment type="caution">
    <text evidence="2">The sequence shown here is derived from an EMBL/GenBank/DDBJ whole genome shotgun (WGS) entry which is preliminary data.</text>
</comment>
<evidence type="ECO:0000313" key="3">
    <source>
        <dbReference type="Proteomes" id="UP001608902"/>
    </source>
</evidence>
<evidence type="ECO:0000313" key="2">
    <source>
        <dbReference type="EMBL" id="MFH4984007.1"/>
    </source>
</evidence>
<feature type="region of interest" description="Disordered" evidence="1">
    <location>
        <begin position="159"/>
        <end position="188"/>
    </location>
</feature>
<evidence type="ECO:0000256" key="1">
    <source>
        <dbReference type="SAM" id="MobiDB-lite"/>
    </source>
</evidence>